<dbReference type="GO" id="GO:0016020">
    <property type="term" value="C:membrane"/>
    <property type="evidence" value="ECO:0007669"/>
    <property type="project" value="InterPro"/>
</dbReference>
<dbReference type="InterPro" id="IPR036772">
    <property type="entry name" value="SRCR-like_dom_sf"/>
</dbReference>
<dbReference type="FunFam" id="3.10.250.10:FF:000013">
    <property type="entry name" value="CD163 molecule like 1"/>
    <property type="match status" value="3"/>
</dbReference>
<feature type="domain" description="SRCR" evidence="9">
    <location>
        <begin position="24"/>
        <end position="124"/>
    </location>
</feature>
<feature type="region of interest" description="Disordered" evidence="6">
    <location>
        <begin position="433"/>
        <end position="459"/>
    </location>
</feature>
<keyword evidence="2" id="KW-0677">Repeat</keyword>
<feature type="domain" description="SRCR" evidence="9">
    <location>
        <begin position="227"/>
        <end position="326"/>
    </location>
</feature>
<feature type="domain" description="SRCR" evidence="9">
    <location>
        <begin position="328"/>
        <end position="426"/>
    </location>
</feature>
<feature type="transmembrane region" description="Helical" evidence="7">
    <location>
        <begin position="464"/>
        <end position="486"/>
    </location>
</feature>
<dbReference type="SUPFAM" id="SSF56487">
    <property type="entry name" value="SRCR-like"/>
    <property type="match status" value="4"/>
</dbReference>
<feature type="signal peptide" evidence="8">
    <location>
        <begin position="1"/>
        <end position="21"/>
    </location>
</feature>
<evidence type="ECO:0000256" key="3">
    <source>
        <dbReference type="ARBA" id="ARBA00023157"/>
    </source>
</evidence>
<keyword evidence="7" id="KW-0472">Membrane</keyword>
<keyword evidence="1 8" id="KW-0732">Signal</keyword>
<evidence type="ECO:0000313" key="10">
    <source>
        <dbReference type="EMBL" id="KAK9975803.1"/>
    </source>
</evidence>
<evidence type="ECO:0000259" key="9">
    <source>
        <dbReference type="PROSITE" id="PS50287"/>
    </source>
</evidence>
<protein>
    <recommendedName>
        <fullName evidence="9">SRCR domain-containing protein</fullName>
    </recommendedName>
</protein>
<reference evidence="10 11" key="1">
    <citation type="submission" date="2024-05" db="EMBL/GenBank/DDBJ databases">
        <title>A high-quality chromosomal-level genome assembly of Topmouth culter (Culter alburnus).</title>
        <authorList>
            <person name="Zhao H."/>
        </authorList>
    </citation>
    <scope>NUCLEOTIDE SEQUENCE [LARGE SCALE GENOMIC DNA]</scope>
    <source>
        <strain evidence="10">CATC2023</strain>
        <tissue evidence="10">Muscle</tissue>
    </source>
</reference>
<dbReference type="PANTHER" id="PTHR19331">
    <property type="entry name" value="SCAVENGER RECEPTOR DOMAIN-CONTAINING"/>
    <property type="match status" value="1"/>
</dbReference>
<feature type="disulfide bond" evidence="5">
    <location>
        <begin position="396"/>
        <end position="406"/>
    </location>
</feature>
<dbReference type="SMART" id="SM00202">
    <property type="entry name" value="SR"/>
    <property type="match status" value="4"/>
</dbReference>
<evidence type="ECO:0000256" key="8">
    <source>
        <dbReference type="SAM" id="SignalP"/>
    </source>
</evidence>
<evidence type="ECO:0000313" key="11">
    <source>
        <dbReference type="Proteomes" id="UP001479290"/>
    </source>
</evidence>
<feature type="disulfide bond" evidence="5">
    <location>
        <begin position="49"/>
        <end position="113"/>
    </location>
</feature>
<feature type="disulfide bond" evidence="5">
    <location>
        <begin position="264"/>
        <end position="325"/>
    </location>
</feature>
<dbReference type="PROSITE" id="PS50287">
    <property type="entry name" value="SRCR_2"/>
    <property type="match status" value="4"/>
</dbReference>
<evidence type="ECO:0000256" key="1">
    <source>
        <dbReference type="ARBA" id="ARBA00022729"/>
    </source>
</evidence>
<feature type="disulfide bond" evidence="5">
    <location>
        <begin position="62"/>
        <end position="123"/>
    </location>
</feature>
<evidence type="ECO:0000256" key="4">
    <source>
        <dbReference type="ARBA" id="ARBA00023180"/>
    </source>
</evidence>
<dbReference type="InterPro" id="IPR001190">
    <property type="entry name" value="SRCR"/>
</dbReference>
<feature type="disulfide bond" evidence="5">
    <location>
        <begin position="93"/>
        <end position="103"/>
    </location>
</feature>
<comment type="caution">
    <text evidence="5">Lacks conserved residue(s) required for the propagation of feature annotation.</text>
</comment>
<keyword evidence="3 5" id="KW-1015">Disulfide bond</keyword>
<feature type="disulfide bond" evidence="5">
    <location>
        <begin position="194"/>
        <end position="204"/>
    </location>
</feature>
<organism evidence="10 11">
    <name type="scientific">Culter alburnus</name>
    <name type="common">Topmouth culter</name>
    <dbReference type="NCBI Taxonomy" id="194366"/>
    <lineage>
        <taxon>Eukaryota</taxon>
        <taxon>Metazoa</taxon>
        <taxon>Chordata</taxon>
        <taxon>Craniata</taxon>
        <taxon>Vertebrata</taxon>
        <taxon>Euteleostomi</taxon>
        <taxon>Actinopterygii</taxon>
        <taxon>Neopterygii</taxon>
        <taxon>Teleostei</taxon>
        <taxon>Ostariophysi</taxon>
        <taxon>Cypriniformes</taxon>
        <taxon>Xenocyprididae</taxon>
        <taxon>Xenocypridinae</taxon>
        <taxon>Culter</taxon>
    </lineage>
</organism>
<name>A0AAW2AS29_CULAL</name>
<feature type="compositionally biased region" description="Low complexity" evidence="6">
    <location>
        <begin position="433"/>
        <end position="456"/>
    </location>
</feature>
<keyword evidence="7" id="KW-0812">Transmembrane</keyword>
<feature type="disulfide bond" evidence="5">
    <location>
        <begin position="163"/>
        <end position="224"/>
    </location>
</feature>
<dbReference type="EMBL" id="JAWDJR010000004">
    <property type="protein sequence ID" value="KAK9975803.1"/>
    <property type="molecule type" value="Genomic_DNA"/>
</dbReference>
<feature type="disulfide bond" evidence="5">
    <location>
        <begin position="295"/>
        <end position="305"/>
    </location>
</feature>
<comment type="caution">
    <text evidence="10">The sequence shown here is derived from an EMBL/GenBank/DDBJ whole genome shotgun (WGS) entry which is preliminary data.</text>
</comment>
<sequence length="601" mass="65564">MELQRCLFIIYLSSLLTLTTAENVRLVGGHSRCAGRVEVHHRGQWGTVCDDWWDLIDAAVVCRELDCGKVVDAPGSAYFGLGSGVIWMTNVICSGSELTLKQCEMAGWDKRDCIHAKDAGVICAEIRLVGGSRCSGRLEVLQGNTWYTVCAAAFDQQDAEVVCRELDCGAPVQVLGEDAFGKGDAQMWTQEIQCRGNESQIHLCPTSPSYKNNCSNDNAVGLLCAGVRLVGGSRCSGRLEILDDQTWVSVCAAAFDQQDAEVVCRELDCGAPVQVLGEDAFGKGDAQMWTQEIQCRGNESQIHLCPTSPSHENNCSHDNNVGLLCAGVRLVGGSRCSGRLEILHNQTWVSVCAAAFDQQDADVVCRELDCGAPVQVLGEDAFGKGDAQMWTQEIQCRGNESQIHLCPTSLHKHNCSYKNNVELLCADLSVSTTPATTTSSSPPVSQTVSSTSVSRPQTPPAASLSVLVIVLGVVLLLLLVPLLILIQQNRVMRRALSERRDRSTTEAVYEEIHRPTNRRSLFTQRGSVLSTEHHSGYEDADELLSDDLLDNYDDVIIIQQFSNDKADGVQDYDDVYDVKNVREYMSYDDVGEEPGKQGGTV</sequence>
<feature type="disulfide bond" evidence="5">
    <location>
        <begin position="251"/>
        <end position="315"/>
    </location>
</feature>
<dbReference type="Pfam" id="PF00530">
    <property type="entry name" value="SRCR"/>
    <property type="match status" value="4"/>
</dbReference>
<dbReference type="Proteomes" id="UP001479290">
    <property type="component" value="Unassembled WGS sequence"/>
</dbReference>
<accession>A0AAW2AS29</accession>
<dbReference type="PANTHER" id="PTHR19331:SF487">
    <property type="entry name" value="SOLUBLE SCAVENGER RECEPTOR CYSTEINE-RICH DOMAIN-CONTAINING PROTEIN SSC5D"/>
    <property type="match status" value="1"/>
</dbReference>
<gene>
    <name evidence="10" type="ORF">ABG768_021036</name>
</gene>
<evidence type="ECO:0000256" key="6">
    <source>
        <dbReference type="SAM" id="MobiDB-lite"/>
    </source>
</evidence>
<evidence type="ECO:0000256" key="2">
    <source>
        <dbReference type="ARBA" id="ARBA00022737"/>
    </source>
</evidence>
<evidence type="ECO:0000256" key="5">
    <source>
        <dbReference type="PROSITE-ProRule" id="PRU00196"/>
    </source>
</evidence>
<dbReference type="AlphaFoldDB" id="A0AAW2AS29"/>
<feature type="chain" id="PRO_5043822583" description="SRCR domain-containing protein" evidence="8">
    <location>
        <begin position="22"/>
        <end position="601"/>
    </location>
</feature>
<keyword evidence="4" id="KW-0325">Glycoprotein</keyword>
<proteinExistence type="predicted"/>
<feature type="disulfide bond" evidence="5">
    <location>
        <begin position="150"/>
        <end position="214"/>
    </location>
</feature>
<dbReference type="FunFam" id="3.10.250.10:FF:000006">
    <property type="entry name" value="neurotrypsin isoform X2"/>
    <property type="match status" value="1"/>
</dbReference>
<keyword evidence="11" id="KW-1185">Reference proteome</keyword>
<dbReference type="Gene3D" id="3.10.250.10">
    <property type="entry name" value="SRCR-like domain"/>
    <property type="match status" value="4"/>
</dbReference>
<dbReference type="PRINTS" id="PR00258">
    <property type="entry name" value="SPERACTRCPTR"/>
</dbReference>
<feature type="domain" description="SRCR" evidence="9">
    <location>
        <begin position="126"/>
        <end position="225"/>
    </location>
</feature>
<keyword evidence="7" id="KW-1133">Transmembrane helix</keyword>
<evidence type="ECO:0000256" key="7">
    <source>
        <dbReference type="SAM" id="Phobius"/>
    </source>
</evidence>